<proteinExistence type="predicted"/>
<dbReference type="InterPro" id="IPR013783">
    <property type="entry name" value="Ig-like_fold"/>
</dbReference>
<keyword evidence="1" id="KW-0812">Transmembrane</keyword>
<keyword evidence="1" id="KW-0472">Membrane</keyword>
<feature type="signal peptide" evidence="2">
    <location>
        <begin position="1"/>
        <end position="25"/>
    </location>
</feature>
<protein>
    <submittedName>
        <fullName evidence="4">Ig-like domain (Group 3)</fullName>
    </submittedName>
</protein>
<keyword evidence="1" id="KW-1133">Transmembrane helix</keyword>
<accession>A0A1H1UZU5</accession>
<dbReference type="InterPro" id="IPR032109">
    <property type="entry name" value="Big_3_5"/>
</dbReference>
<evidence type="ECO:0000313" key="4">
    <source>
        <dbReference type="EMBL" id="SDS78047.1"/>
    </source>
</evidence>
<dbReference type="GO" id="GO:0005975">
    <property type="term" value="P:carbohydrate metabolic process"/>
    <property type="evidence" value="ECO:0007669"/>
    <property type="project" value="UniProtKB-ARBA"/>
</dbReference>
<evidence type="ECO:0000313" key="5">
    <source>
        <dbReference type="Proteomes" id="UP000181956"/>
    </source>
</evidence>
<evidence type="ECO:0000256" key="1">
    <source>
        <dbReference type="SAM" id="Phobius"/>
    </source>
</evidence>
<sequence>MLVVGLCAAVVSVGAVSIAVVPASAVQGTHVASQQSASVTIAGRPSLDFTQQGLYGRSSGAHSLTMVTEATITELTADAAADWGTPRTLTASVSPAAATGTVTFSTGAGAIAGCVDRPLTAGVATCETSSFPVTDTMVTASYSGAAAYDESSDTVTVSSTKRSGAIARMTLSGPTEVGVPFTATVQLAAGTDWTGTPIRFTFEGRQCPANSSADGAASCTFTPTLAGSNLFVGADFAGNVHYDIGYRSNTVEVRPGRTDTTASALIGIVGRPVTITATVVTTDPSGGRVDFRKSNGSFLCTSVALTRVDGVWTATCSTSSLALGRTQVFASFFGGENYLDSGDDVIVTVVKAVPVVSVGPATGVIGQSFDVTANITSDTSTAMAGQPLTMSWAGQDCAVTSDAAGDVRCTFDAHHVAESGDVTVSFVGDAGYSAQRGTARVTIGQAASITTVESTGATFGSPATIVATVAPSAATGTVTFTAAGDAVSGCVDVQLTVVGGVGTAECTLSTLPVGTTAITAGYTGNADYLESSADGTIVVSPGVTALAYSGDAVGTVARPLTVSATLSSRSAGGAPLAGRDVSFALDGQSCTAATDAAGHAVCEVTPVKAGDAELEVRYAGDGDYRVATTTAALSIAAAATVTTLDAASRTEFGTPLVLVATVTPSGAGTLSFRSAGAALAGCTDVALTIIDGVGTARCTVDALPVGAHTLEADFAGTPDYLPSAAARPISVIKATPVLRYAGEREGTVGSPLRVAAELSTAAASDQRQHARLAMLVAPSPAHLEARSVTFRLGDATCVARTDATGRAECEITPASAAATELAIGFEGDAGYVEAELLVGLALAPAPQPEPTVVPTAVPTPRPTTAAAAPLATTGVDGGIALAGLLVLLTGLGLALGAQRRRQRAQRAS</sequence>
<dbReference type="Gene3D" id="2.60.40.10">
    <property type="entry name" value="Immunoglobulins"/>
    <property type="match status" value="5"/>
</dbReference>
<dbReference type="Pfam" id="PF16640">
    <property type="entry name" value="Big_3_5"/>
    <property type="match status" value="3"/>
</dbReference>
<dbReference type="AlphaFoldDB" id="A0A1H1UZU5"/>
<keyword evidence="2" id="KW-0732">Signal</keyword>
<gene>
    <name evidence="4" type="ORF">SAMN04489834_2135</name>
</gene>
<name>A0A1H1UZU5_9MICO</name>
<feature type="domain" description="Bacterial Ig-like" evidence="3">
    <location>
        <begin position="647"/>
        <end position="726"/>
    </location>
</feature>
<evidence type="ECO:0000259" key="3">
    <source>
        <dbReference type="Pfam" id="PF16640"/>
    </source>
</evidence>
<feature type="domain" description="Bacterial Ig-like" evidence="3">
    <location>
        <begin position="77"/>
        <end position="157"/>
    </location>
</feature>
<organism evidence="4 5">
    <name type="scientific">Microterricola viridarii</name>
    <dbReference type="NCBI Taxonomy" id="412690"/>
    <lineage>
        <taxon>Bacteria</taxon>
        <taxon>Bacillati</taxon>
        <taxon>Actinomycetota</taxon>
        <taxon>Actinomycetes</taxon>
        <taxon>Micrococcales</taxon>
        <taxon>Microbacteriaceae</taxon>
        <taxon>Microterricola</taxon>
    </lineage>
</organism>
<dbReference type="Proteomes" id="UP000181956">
    <property type="component" value="Chromosome I"/>
</dbReference>
<reference evidence="5" key="1">
    <citation type="submission" date="2016-10" db="EMBL/GenBank/DDBJ databases">
        <authorList>
            <person name="Varghese N."/>
            <person name="Submissions S."/>
        </authorList>
    </citation>
    <scope>NUCLEOTIDE SEQUENCE [LARGE SCALE GENOMIC DNA]</scope>
    <source>
        <strain evidence="5">DSM 21772</strain>
    </source>
</reference>
<keyword evidence="5" id="KW-1185">Reference proteome</keyword>
<dbReference type="EMBL" id="LT629742">
    <property type="protein sequence ID" value="SDS78047.1"/>
    <property type="molecule type" value="Genomic_DNA"/>
</dbReference>
<evidence type="ECO:0000256" key="2">
    <source>
        <dbReference type="SAM" id="SignalP"/>
    </source>
</evidence>
<feature type="chain" id="PRO_5009262704" evidence="2">
    <location>
        <begin position="26"/>
        <end position="908"/>
    </location>
</feature>
<dbReference type="STRING" id="412690.SAMN04489834_2135"/>
<feature type="domain" description="Bacterial Ig-like" evidence="3">
    <location>
        <begin position="451"/>
        <end position="537"/>
    </location>
</feature>
<feature type="transmembrane region" description="Helical" evidence="1">
    <location>
        <begin position="878"/>
        <end position="897"/>
    </location>
</feature>